<keyword evidence="3" id="KW-1185">Reference proteome</keyword>
<organism evidence="2 3">
    <name type="scientific">Lasius niger</name>
    <name type="common">Black garden ant</name>
    <dbReference type="NCBI Taxonomy" id="67767"/>
    <lineage>
        <taxon>Eukaryota</taxon>
        <taxon>Metazoa</taxon>
        <taxon>Ecdysozoa</taxon>
        <taxon>Arthropoda</taxon>
        <taxon>Hexapoda</taxon>
        <taxon>Insecta</taxon>
        <taxon>Pterygota</taxon>
        <taxon>Neoptera</taxon>
        <taxon>Endopterygota</taxon>
        <taxon>Hymenoptera</taxon>
        <taxon>Apocrita</taxon>
        <taxon>Aculeata</taxon>
        <taxon>Formicoidea</taxon>
        <taxon>Formicidae</taxon>
        <taxon>Formicinae</taxon>
        <taxon>Lasius</taxon>
        <taxon>Lasius</taxon>
    </lineage>
</organism>
<protein>
    <submittedName>
        <fullName evidence="2">Uncharacterized protein</fullName>
    </submittedName>
</protein>
<dbReference type="AlphaFoldDB" id="A0A0J7K3D7"/>
<sequence>MWSTIDMAKECSKEIVAGAAAAGIAAAPAEEKKEERKPAKEESKSDDMGFDLTMTWTLACLTKNAFLVPFLAL</sequence>
<evidence type="ECO:0000313" key="3">
    <source>
        <dbReference type="Proteomes" id="UP000036403"/>
    </source>
</evidence>
<dbReference type="PaxDb" id="67767-A0A0J7K3D7"/>
<proteinExistence type="predicted"/>
<comment type="caution">
    <text evidence="2">The sequence shown here is derived from an EMBL/GenBank/DDBJ whole genome shotgun (WGS) entry which is preliminary data.</text>
</comment>
<dbReference type="Proteomes" id="UP000036403">
    <property type="component" value="Unassembled WGS sequence"/>
</dbReference>
<evidence type="ECO:0000256" key="1">
    <source>
        <dbReference type="SAM" id="MobiDB-lite"/>
    </source>
</evidence>
<feature type="compositionally biased region" description="Basic and acidic residues" evidence="1">
    <location>
        <begin position="29"/>
        <end position="47"/>
    </location>
</feature>
<evidence type="ECO:0000313" key="2">
    <source>
        <dbReference type="EMBL" id="KMQ84852.1"/>
    </source>
</evidence>
<feature type="region of interest" description="Disordered" evidence="1">
    <location>
        <begin position="24"/>
        <end position="47"/>
    </location>
</feature>
<gene>
    <name evidence="2" type="ORF">RF55_17011</name>
</gene>
<dbReference type="EMBL" id="LBMM01015340">
    <property type="protein sequence ID" value="KMQ84852.1"/>
    <property type="molecule type" value="Genomic_DNA"/>
</dbReference>
<accession>A0A0J7K3D7</accession>
<reference evidence="2 3" key="1">
    <citation type="submission" date="2015-04" db="EMBL/GenBank/DDBJ databases">
        <title>Lasius niger genome sequencing.</title>
        <authorList>
            <person name="Konorov E.A."/>
            <person name="Nikitin M.A."/>
            <person name="Kirill M.V."/>
            <person name="Chang P."/>
        </authorList>
    </citation>
    <scope>NUCLEOTIDE SEQUENCE [LARGE SCALE GENOMIC DNA]</scope>
    <source>
        <tissue evidence="2">Whole</tissue>
    </source>
</reference>
<name>A0A0J7K3D7_LASNI</name>